<organism evidence="1">
    <name type="scientific">mine drainage metagenome</name>
    <dbReference type="NCBI Taxonomy" id="410659"/>
    <lineage>
        <taxon>unclassified sequences</taxon>
        <taxon>metagenomes</taxon>
        <taxon>ecological metagenomes</taxon>
    </lineage>
</organism>
<protein>
    <recommendedName>
        <fullName evidence="2">Cytochrome c domain-containing protein</fullName>
    </recommendedName>
</protein>
<gene>
    <name evidence="1" type="ORF">B1A_00773</name>
</gene>
<sequence>IGDLVLLALIPFGIIAVRRYSYTTTPRFAIIQGMDRMPYLTPERRSPVFADDRAMRPHIAGTMAQQDFTFINMAEARAYPGNWKKDHVAIRNGQQYDRVMLGQKLVKGQGQFVTKIPIPVTRRLVLRGQEQFDIFCTPCHGFNGMGNGTVNQYVNKLAGG</sequence>
<dbReference type="InterPro" id="IPR036909">
    <property type="entry name" value="Cyt_c-like_dom_sf"/>
</dbReference>
<feature type="non-terminal residue" evidence="1">
    <location>
        <position position="1"/>
    </location>
</feature>
<accession>T1DGX2</accession>
<evidence type="ECO:0000313" key="1">
    <source>
        <dbReference type="EMBL" id="EQD80554.1"/>
    </source>
</evidence>
<evidence type="ECO:0008006" key="2">
    <source>
        <dbReference type="Google" id="ProtNLM"/>
    </source>
</evidence>
<dbReference type="GO" id="GO:0020037">
    <property type="term" value="F:heme binding"/>
    <property type="evidence" value="ECO:0007669"/>
    <property type="project" value="InterPro"/>
</dbReference>
<reference evidence="1" key="2">
    <citation type="journal article" date="2014" name="ISME J.">
        <title>Microbial stratification in low pH oxic and suboxic macroscopic growths along an acid mine drainage.</title>
        <authorList>
            <person name="Mendez-Garcia C."/>
            <person name="Mesa V."/>
            <person name="Sprenger R.R."/>
            <person name="Richter M."/>
            <person name="Diez M.S."/>
            <person name="Solano J."/>
            <person name="Bargiela R."/>
            <person name="Golyshina O.V."/>
            <person name="Manteca A."/>
            <person name="Ramos J.L."/>
            <person name="Gallego J.R."/>
            <person name="Llorente I."/>
            <person name="Martins Dos Santos V.A."/>
            <person name="Jensen O.N."/>
            <person name="Pelaez A.I."/>
            <person name="Sanchez J."/>
            <person name="Ferrer M."/>
        </authorList>
    </citation>
    <scope>NUCLEOTIDE SEQUENCE</scope>
</reference>
<name>T1DGX2_9ZZZZ</name>
<comment type="caution">
    <text evidence="1">The sequence shown here is derived from an EMBL/GenBank/DDBJ whole genome shotgun (WGS) entry which is preliminary data.</text>
</comment>
<reference evidence="1" key="1">
    <citation type="submission" date="2013-08" db="EMBL/GenBank/DDBJ databases">
        <authorList>
            <person name="Mendez C."/>
            <person name="Richter M."/>
            <person name="Ferrer M."/>
            <person name="Sanchez J."/>
        </authorList>
    </citation>
    <scope>NUCLEOTIDE SEQUENCE</scope>
</reference>
<dbReference type="AlphaFoldDB" id="T1DGX2"/>
<dbReference type="PANTHER" id="PTHR40394:SF2">
    <property type="entry name" value="QUINOL:CYTOCHROME C OXIDOREDUCTASE MEMBRANE PROTEIN"/>
    <property type="match status" value="1"/>
</dbReference>
<dbReference type="SUPFAM" id="SSF46626">
    <property type="entry name" value="Cytochrome c"/>
    <property type="match status" value="1"/>
</dbReference>
<proteinExistence type="predicted"/>
<dbReference type="EMBL" id="AUZX01000585">
    <property type="protein sequence ID" value="EQD80554.1"/>
    <property type="molecule type" value="Genomic_DNA"/>
</dbReference>
<dbReference type="PANTHER" id="PTHR40394">
    <property type="entry name" value="LIPOPROTEIN-RELATED"/>
    <property type="match status" value="1"/>
</dbReference>
<dbReference type="GO" id="GO:0009055">
    <property type="term" value="F:electron transfer activity"/>
    <property type="evidence" value="ECO:0007669"/>
    <property type="project" value="InterPro"/>
</dbReference>
<feature type="non-terminal residue" evidence="1">
    <location>
        <position position="160"/>
    </location>
</feature>